<evidence type="ECO:0000256" key="5">
    <source>
        <dbReference type="ARBA" id="ARBA00023136"/>
    </source>
</evidence>
<feature type="transmembrane region" description="Helical" evidence="6">
    <location>
        <begin position="20"/>
        <end position="43"/>
    </location>
</feature>
<evidence type="ECO:0000313" key="7">
    <source>
        <dbReference type="EMBL" id="CAF87552.1"/>
    </source>
</evidence>
<evidence type="ECO:0000256" key="1">
    <source>
        <dbReference type="ARBA" id="ARBA00004141"/>
    </source>
</evidence>
<feature type="non-terminal residue" evidence="7">
    <location>
        <position position="185"/>
    </location>
</feature>
<dbReference type="InterPro" id="IPR000175">
    <property type="entry name" value="Na/ntran_symport"/>
</dbReference>
<dbReference type="GO" id="GO:0016020">
    <property type="term" value="C:membrane"/>
    <property type="evidence" value="ECO:0007669"/>
    <property type="project" value="UniProtKB-SubCell"/>
</dbReference>
<dbReference type="AlphaFoldDB" id="Q4THT0"/>
<keyword evidence="2" id="KW-0813">Transport</keyword>
<dbReference type="Pfam" id="PF00209">
    <property type="entry name" value="SNF"/>
    <property type="match status" value="1"/>
</dbReference>
<dbReference type="KEGG" id="tng:GSTEN00000395G001"/>
<evidence type="ECO:0000256" key="2">
    <source>
        <dbReference type="ARBA" id="ARBA00022448"/>
    </source>
</evidence>
<evidence type="ECO:0000256" key="3">
    <source>
        <dbReference type="ARBA" id="ARBA00022692"/>
    </source>
</evidence>
<organism evidence="7">
    <name type="scientific">Tetraodon nigroviridis</name>
    <name type="common">Spotted green pufferfish</name>
    <name type="synonym">Chelonodon nigroviridis</name>
    <dbReference type="NCBI Taxonomy" id="99883"/>
    <lineage>
        <taxon>Eukaryota</taxon>
        <taxon>Metazoa</taxon>
        <taxon>Chordata</taxon>
        <taxon>Craniata</taxon>
        <taxon>Vertebrata</taxon>
        <taxon>Euteleostomi</taxon>
        <taxon>Actinopterygii</taxon>
        <taxon>Neopterygii</taxon>
        <taxon>Teleostei</taxon>
        <taxon>Neoteleostei</taxon>
        <taxon>Acanthomorphata</taxon>
        <taxon>Eupercaria</taxon>
        <taxon>Tetraodontiformes</taxon>
        <taxon>Tetradontoidea</taxon>
        <taxon>Tetraodontidae</taxon>
        <taxon>Tetraodon</taxon>
    </lineage>
</organism>
<name>Q4THT0_TETNG</name>
<dbReference type="OrthoDB" id="8818727at2759"/>
<comment type="caution">
    <text evidence="7">The sequence shown here is derived from an EMBL/GenBank/DDBJ whole genome shotgun (WGS) entry which is preliminary data.</text>
</comment>
<comment type="subcellular location">
    <subcellularLocation>
        <location evidence="1">Membrane</location>
        <topology evidence="1">Multi-pass membrane protein</topology>
    </subcellularLocation>
</comment>
<proteinExistence type="predicted"/>
<evidence type="ECO:0000256" key="4">
    <source>
        <dbReference type="ARBA" id="ARBA00022989"/>
    </source>
</evidence>
<keyword evidence="5 6" id="KW-0472">Membrane</keyword>
<evidence type="ECO:0000256" key="6">
    <source>
        <dbReference type="SAM" id="Phobius"/>
    </source>
</evidence>
<protein>
    <submittedName>
        <fullName evidence="7">(spotted green pufferfish) hypothetical protein</fullName>
    </submittedName>
</protein>
<dbReference type="SUPFAM" id="SSF161070">
    <property type="entry name" value="SNF-like"/>
    <property type="match status" value="1"/>
</dbReference>
<dbReference type="InterPro" id="IPR037272">
    <property type="entry name" value="SNS_sf"/>
</dbReference>
<keyword evidence="4 6" id="KW-1133">Transmembrane helix</keyword>
<feature type="transmembrane region" description="Helical" evidence="6">
    <location>
        <begin position="122"/>
        <end position="152"/>
    </location>
</feature>
<gene>
    <name evidence="7" type="ORF">GSTENG00000395001</name>
</gene>
<sequence length="185" mass="21275">RFFEDLKDMLGFTPYRCYYYLWKYITPILLLVLMLASFIQMVLTPATYKAWIQEEVSKHPGPPSPGAGDQWRFWRLLQAWNEFKAEKKASKPPNGDAFRPAVNRMCSLRRRLFGRIGKERELLYPTWAIVLFTSLIVVAIMPVPVVLLLHYFNVIKDSSSLSSVSYKKGRIIAESPRPGEADGAT</sequence>
<dbReference type="EMBL" id="CAAE01002700">
    <property type="protein sequence ID" value="CAF87552.1"/>
    <property type="molecule type" value="Genomic_DNA"/>
</dbReference>
<reference evidence="7" key="2">
    <citation type="submission" date="2004-02" db="EMBL/GenBank/DDBJ databases">
        <authorList>
            <consortium name="Genoscope"/>
            <consortium name="Whitehead Institute Centre for Genome Research"/>
        </authorList>
    </citation>
    <scope>NUCLEOTIDE SEQUENCE</scope>
</reference>
<keyword evidence="3 6" id="KW-0812">Transmembrane</keyword>
<reference evidence="7" key="1">
    <citation type="journal article" date="2004" name="Nature">
        <title>Genome duplication in the teleost fish Tetraodon nigroviridis reveals the early vertebrate proto-karyotype.</title>
        <authorList>
            <person name="Jaillon O."/>
            <person name="Aury J.-M."/>
            <person name="Brunet F."/>
            <person name="Petit J.-L."/>
            <person name="Stange-Thomann N."/>
            <person name="Mauceli E."/>
            <person name="Bouneau L."/>
            <person name="Fischer C."/>
            <person name="Ozouf-Costaz C."/>
            <person name="Bernot A."/>
            <person name="Nicaud S."/>
            <person name="Jaffe D."/>
            <person name="Fisher S."/>
            <person name="Lutfalla G."/>
            <person name="Dossat C."/>
            <person name="Segurens B."/>
            <person name="Dasilva C."/>
            <person name="Salanoubat M."/>
            <person name="Levy M."/>
            <person name="Boudet N."/>
            <person name="Castellano S."/>
            <person name="Anthouard V."/>
            <person name="Jubin C."/>
            <person name="Castelli V."/>
            <person name="Katinka M."/>
            <person name="Vacherie B."/>
            <person name="Biemont C."/>
            <person name="Skalli Z."/>
            <person name="Cattolico L."/>
            <person name="Poulain J."/>
            <person name="De Berardinis V."/>
            <person name="Cruaud C."/>
            <person name="Duprat S."/>
            <person name="Brottier P."/>
            <person name="Coutanceau J.-P."/>
            <person name="Gouzy J."/>
            <person name="Parra G."/>
            <person name="Lardier G."/>
            <person name="Chapple C."/>
            <person name="McKernan K.J."/>
            <person name="McEwan P."/>
            <person name="Bosak S."/>
            <person name="Kellis M."/>
            <person name="Volff J.-N."/>
            <person name="Guigo R."/>
            <person name="Zody M.C."/>
            <person name="Mesirov J."/>
            <person name="Lindblad-Toh K."/>
            <person name="Birren B."/>
            <person name="Nusbaum C."/>
            <person name="Kahn D."/>
            <person name="Robinson-Rechavi M."/>
            <person name="Laudet V."/>
            <person name="Schachter V."/>
            <person name="Quetier F."/>
            <person name="Saurin W."/>
            <person name="Scarpelli C."/>
            <person name="Wincker P."/>
            <person name="Lander E.S."/>
            <person name="Weissenbach J."/>
            <person name="Roest Crollius H."/>
        </authorList>
    </citation>
    <scope>NUCLEOTIDE SEQUENCE [LARGE SCALE GENOMIC DNA]</scope>
</reference>
<accession>Q4THT0</accession>